<dbReference type="EMBL" id="BK015495">
    <property type="protein sequence ID" value="DAE09844.1"/>
    <property type="molecule type" value="Genomic_DNA"/>
</dbReference>
<sequence>MNKTICIVSTKGYVYNRSGREILEFNRSYKEKWENRIMWKITFNYSDGSKTTLTNRSKTKDMDKELANKYWDTYGRRAYNALYQHYPIKKYKAISFSDVVQELNVGKSIEEVLKGLEK</sequence>
<reference evidence="1" key="1">
    <citation type="journal article" date="2021" name="Proc. Natl. Acad. Sci. U.S.A.">
        <title>A Catalog of Tens of Thousands of Viruses from Human Metagenomes Reveals Hidden Associations with Chronic Diseases.</title>
        <authorList>
            <person name="Tisza M.J."/>
            <person name="Buck C.B."/>
        </authorList>
    </citation>
    <scope>NUCLEOTIDE SEQUENCE</scope>
    <source>
        <strain evidence="1">Ctdjo3</strain>
    </source>
</reference>
<accession>A0A8S5PUA4</accession>
<evidence type="ECO:0000313" key="1">
    <source>
        <dbReference type="EMBL" id="DAE09844.1"/>
    </source>
</evidence>
<name>A0A8S5PUA4_9CAUD</name>
<proteinExistence type="predicted"/>
<organism evidence="1">
    <name type="scientific">Siphoviridae sp. ctdjo3</name>
    <dbReference type="NCBI Taxonomy" id="2825583"/>
    <lineage>
        <taxon>Viruses</taxon>
        <taxon>Duplodnaviria</taxon>
        <taxon>Heunggongvirae</taxon>
        <taxon>Uroviricota</taxon>
        <taxon>Caudoviricetes</taxon>
    </lineage>
</organism>
<protein>
    <submittedName>
        <fullName evidence="1">Uncharacterized protein</fullName>
    </submittedName>
</protein>